<dbReference type="Pfam" id="PF07678">
    <property type="entry name" value="TED_complement"/>
    <property type="match status" value="1"/>
</dbReference>
<dbReference type="InterPro" id="IPR002890">
    <property type="entry name" value="MG2"/>
</dbReference>
<evidence type="ECO:0000256" key="3">
    <source>
        <dbReference type="ARBA" id="ARBA00022729"/>
    </source>
</evidence>
<evidence type="ECO:0000313" key="11">
    <source>
        <dbReference type="EMBL" id="RNA09103.1"/>
    </source>
</evidence>
<keyword evidence="12" id="KW-1185">Reference proteome</keyword>
<dbReference type="EMBL" id="REGN01006545">
    <property type="protein sequence ID" value="RNA09103.1"/>
    <property type="molecule type" value="Genomic_DNA"/>
</dbReference>
<dbReference type="Gene3D" id="2.60.40.1940">
    <property type="match status" value="1"/>
</dbReference>
<dbReference type="Gene3D" id="2.60.40.690">
    <property type="entry name" value="Alpha-macroglobulin, receptor-binding domain"/>
    <property type="match status" value="1"/>
</dbReference>
<dbReference type="InterPro" id="IPR050473">
    <property type="entry name" value="A2M/Complement_sys"/>
</dbReference>
<dbReference type="STRING" id="10195.A0A3M7QCT0"/>
<dbReference type="FunFam" id="2.60.40.1930:FF:000001">
    <property type="entry name" value="CD109 isoform 3"/>
    <property type="match status" value="1"/>
</dbReference>
<dbReference type="SUPFAM" id="SSF48239">
    <property type="entry name" value="Terpenoid cyclases/Protein prenyltransferases"/>
    <property type="match status" value="1"/>
</dbReference>
<dbReference type="InterPro" id="IPR013783">
    <property type="entry name" value="Ig-like_fold"/>
</dbReference>
<keyword evidence="3 7" id="KW-0732">Signal</keyword>
<organism evidence="11 12">
    <name type="scientific">Brachionus plicatilis</name>
    <name type="common">Marine rotifer</name>
    <name type="synonym">Brachionus muelleri</name>
    <dbReference type="NCBI Taxonomy" id="10195"/>
    <lineage>
        <taxon>Eukaryota</taxon>
        <taxon>Metazoa</taxon>
        <taxon>Spiralia</taxon>
        <taxon>Gnathifera</taxon>
        <taxon>Rotifera</taxon>
        <taxon>Eurotatoria</taxon>
        <taxon>Monogononta</taxon>
        <taxon>Pseudotrocha</taxon>
        <taxon>Ploima</taxon>
        <taxon>Brachionidae</taxon>
        <taxon>Brachionus</taxon>
    </lineage>
</organism>
<dbReference type="InterPro" id="IPR041555">
    <property type="entry name" value="MG3"/>
</dbReference>
<dbReference type="SMART" id="SM01419">
    <property type="entry name" value="Thiol-ester_cl"/>
    <property type="match status" value="1"/>
</dbReference>
<dbReference type="OrthoDB" id="9998011at2759"/>
<dbReference type="Gene3D" id="2.20.130.20">
    <property type="match status" value="1"/>
</dbReference>
<dbReference type="Pfam" id="PF00207">
    <property type="entry name" value="A2M"/>
    <property type="match status" value="1"/>
</dbReference>
<evidence type="ECO:0000259" key="9">
    <source>
        <dbReference type="SMART" id="SM01360"/>
    </source>
</evidence>
<dbReference type="InterPro" id="IPR014756">
    <property type="entry name" value="Ig_E-set"/>
</dbReference>
<evidence type="ECO:0000256" key="4">
    <source>
        <dbReference type="ARBA" id="ARBA00022900"/>
    </source>
</evidence>
<dbReference type="Pfam" id="PF07703">
    <property type="entry name" value="A2M_BRD"/>
    <property type="match status" value="1"/>
</dbReference>
<evidence type="ECO:0000256" key="1">
    <source>
        <dbReference type="ARBA" id="ARBA00010952"/>
    </source>
</evidence>
<dbReference type="PANTHER" id="PTHR11412">
    <property type="entry name" value="MACROGLOBULIN / COMPLEMENT"/>
    <property type="match status" value="1"/>
</dbReference>
<dbReference type="Gene3D" id="1.50.10.20">
    <property type="match status" value="1"/>
</dbReference>
<dbReference type="InterPro" id="IPR019742">
    <property type="entry name" value="MacrogloblnA2_CS"/>
</dbReference>
<name>A0A3M7QCT0_BRAPC</name>
<evidence type="ECO:0000259" key="8">
    <source>
        <dbReference type="SMART" id="SM01359"/>
    </source>
</evidence>
<evidence type="ECO:0000256" key="7">
    <source>
        <dbReference type="SAM" id="SignalP"/>
    </source>
</evidence>
<evidence type="ECO:0000259" key="10">
    <source>
        <dbReference type="SMART" id="SM01361"/>
    </source>
</evidence>
<gene>
    <name evidence="11" type="ORF">BpHYR1_013707</name>
</gene>
<dbReference type="InterPro" id="IPR047565">
    <property type="entry name" value="Alpha-macroglob_thiol-ester_cl"/>
</dbReference>
<feature type="chain" id="PRO_5018024148" evidence="7">
    <location>
        <begin position="27"/>
        <end position="1535"/>
    </location>
</feature>
<comment type="caution">
    <text evidence="11">The sequence shown here is derived from an EMBL/GenBank/DDBJ whole genome shotgun (WGS) entry which is preliminary data.</text>
</comment>
<dbReference type="Proteomes" id="UP000276133">
    <property type="component" value="Unassembled WGS sequence"/>
</dbReference>
<dbReference type="GO" id="GO:0004867">
    <property type="term" value="F:serine-type endopeptidase inhibitor activity"/>
    <property type="evidence" value="ECO:0007669"/>
    <property type="project" value="UniProtKB-KW"/>
</dbReference>
<dbReference type="InterPro" id="IPR011626">
    <property type="entry name" value="Alpha-macroglobulin_TED"/>
</dbReference>
<evidence type="ECO:0000313" key="12">
    <source>
        <dbReference type="Proteomes" id="UP000276133"/>
    </source>
</evidence>
<dbReference type="Pfam" id="PF01835">
    <property type="entry name" value="MG2"/>
    <property type="match status" value="1"/>
</dbReference>
<feature type="domain" description="Alpha-2-macroglobulin bait region" evidence="8">
    <location>
        <begin position="456"/>
        <end position="639"/>
    </location>
</feature>
<dbReference type="SUPFAM" id="SSF49410">
    <property type="entry name" value="Alpha-macroglobulin receptor domain"/>
    <property type="match status" value="1"/>
</dbReference>
<dbReference type="SMART" id="SM01359">
    <property type="entry name" value="A2M_N_2"/>
    <property type="match status" value="1"/>
</dbReference>
<proteinExistence type="inferred from homology"/>
<dbReference type="Pfam" id="PF07677">
    <property type="entry name" value="A2M_recep"/>
    <property type="match status" value="1"/>
</dbReference>
<dbReference type="Gene3D" id="2.60.40.10">
    <property type="entry name" value="Immunoglobulins"/>
    <property type="match status" value="1"/>
</dbReference>
<evidence type="ECO:0000256" key="2">
    <source>
        <dbReference type="ARBA" id="ARBA00022690"/>
    </source>
</evidence>
<keyword evidence="6" id="KW-0325">Glycoprotein</keyword>
<keyword evidence="4" id="KW-0722">Serine protease inhibitor</keyword>
<keyword evidence="5" id="KW-1015">Disulfide bond</keyword>
<dbReference type="SMART" id="SM01360">
    <property type="entry name" value="A2M"/>
    <property type="match status" value="1"/>
</dbReference>
<dbReference type="Gene3D" id="2.60.120.1540">
    <property type="match status" value="1"/>
</dbReference>
<feature type="domain" description="Alpha-2-macroglobulin" evidence="9">
    <location>
        <begin position="800"/>
        <end position="890"/>
    </location>
</feature>
<feature type="domain" description="Alpha-macroglobulin receptor-binding" evidence="10">
    <location>
        <begin position="1441"/>
        <end position="1529"/>
    </location>
</feature>
<protein>
    <submittedName>
        <fullName evidence="11">Alpha-2-macroglobulin 1</fullName>
    </submittedName>
</protein>
<evidence type="ECO:0000256" key="6">
    <source>
        <dbReference type="ARBA" id="ARBA00023180"/>
    </source>
</evidence>
<dbReference type="InterPro" id="IPR001599">
    <property type="entry name" value="Macroglobln_a2"/>
</dbReference>
<dbReference type="SMART" id="SM01361">
    <property type="entry name" value="A2M_recep"/>
    <property type="match status" value="1"/>
</dbReference>
<dbReference type="SUPFAM" id="SSF81296">
    <property type="entry name" value="E set domains"/>
    <property type="match status" value="1"/>
</dbReference>
<reference evidence="11 12" key="1">
    <citation type="journal article" date="2018" name="Sci. Rep.">
        <title>Genomic signatures of local adaptation to the degree of environmental predictability in rotifers.</title>
        <authorList>
            <person name="Franch-Gras L."/>
            <person name="Hahn C."/>
            <person name="Garcia-Roger E.M."/>
            <person name="Carmona M.J."/>
            <person name="Serra M."/>
            <person name="Gomez A."/>
        </authorList>
    </citation>
    <scope>NUCLEOTIDE SEQUENCE [LARGE SCALE GENOMIC DNA]</scope>
    <source>
        <strain evidence="11">HYR1</strain>
    </source>
</reference>
<feature type="signal peptide" evidence="7">
    <location>
        <begin position="1"/>
        <end position="26"/>
    </location>
</feature>
<dbReference type="GO" id="GO:0005615">
    <property type="term" value="C:extracellular space"/>
    <property type="evidence" value="ECO:0007669"/>
    <property type="project" value="InterPro"/>
</dbReference>
<dbReference type="PROSITE" id="PS00477">
    <property type="entry name" value="ALPHA_2_MACROGLOBULIN"/>
    <property type="match status" value="1"/>
</dbReference>
<dbReference type="Pfam" id="PF17791">
    <property type="entry name" value="MG3"/>
    <property type="match status" value="1"/>
</dbReference>
<dbReference type="Gene3D" id="2.60.40.1930">
    <property type="match status" value="2"/>
</dbReference>
<dbReference type="InterPro" id="IPR011625">
    <property type="entry name" value="A2M_N_BRD"/>
</dbReference>
<dbReference type="InterPro" id="IPR008930">
    <property type="entry name" value="Terpenoid_cyclase/PrenylTrfase"/>
</dbReference>
<evidence type="ECO:0000256" key="5">
    <source>
        <dbReference type="ARBA" id="ARBA00023157"/>
    </source>
</evidence>
<accession>A0A3M7QCT0</accession>
<dbReference type="InterPro" id="IPR036595">
    <property type="entry name" value="A-macroglobulin_rcpt-bd_sf"/>
</dbReference>
<comment type="similarity">
    <text evidence="1">Belongs to the protease inhibitor I39 (alpha-2-macroglobulin) family.</text>
</comment>
<dbReference type="InterPro" id="IPR009048">
    <property type="entry name" value="A-macroglobulin_rcpt-bd"/>
</dbReference>
<sequence length="1535" mass="175725">MIVHCRKLCIWPLLAIFFFLCRRSHAAPSFFATFPSSVIPGSNAKFCISFQNIESEINFSVKNDENCFSLIEKNVDSTEDTCFDIFIEPSCDFSYISKISISGSSTNGEYTFKDSKNFALTKKNFVRFVETDKPVYKPGDKLRIRVLTLDFQLRPLVKKYKEIYVVDSSSSRLTQWNGFDNEKFLVDFELAISEEPNLGIWKVELIEEDGSILSTKFEIKKYVLPKFEVTIGNPHTIWASSETITVTVCAKYSHGNDVKGNFELRAFTKKFSFRTYKDEIQKSITNNKESKGCENFEIDLGELGINQGSYIYRINFEAKVTEDKTNIDMSTSSSTVVSFNNFVVDLLEPLQYKPGFKNFFKLMIKNAEGHGYKNEKIKITFEKNSEIFFENYFQTDAHGNLEFAYDPNDCELCGNLVISPKPEKYFLKVLNENHPKNYQTFPITPWYTDKNSYLAIYRPQDERNLKCGQRYKFEMIIKTANSERFSNIVYFHLQSRSNFTFIGSYDIQAEKLNVQSGENEIFLEVKLVNKILNSKANLDQKFYIDGNPTNKPDEYIFELSFDLVAQMSPRLSILAYFIYENEIIPESLELDIPKCFENKVHFLMNKNNLRPGRFVNFSIVSDPNSICAWSAIDKSVSFMGNRNTLDIQKAFDALSKFEPSKWTSNNYETSQNCKNFFPTWPKYRPIPQIINEMPLKKRSIALPGYGYGSQIHDPINSFKSARVIYLSDLKIYRECPFYPAYAVPRTFNLFQEQGLRGPPDDFAQSETIIQPVNMPLSESQSLVVPDEEIIQTIRQFFPETWLWNIELSGENGLINKYQKVPDSITDWLIDSYCVSDKSGLGIAKTETLKVFQPVFISLNIPYSVIRGESFPVYATIFNYDSSCFPAHVEITADNGISVLSMKSHRLCICPNDEKTQRFNLKATEFDTENGFKIYAKVKSLVGQTDICNSETEKVTKRMRFFDSEIRSILVEPEGIPKENVKSFLYVMKDNQIVPSQQVDMSLPKNIVPRSSRVYLRVTGDAIGSVLNNLDKLVQQPTGCGEQNMVKFAPIVYVTNYLKQTDQMDYKMNKLTKDYLQIGYQRQLTYRHQDGAFSAFGPKSNTEGGGTWLTAFVLRSFADTYESRQIQIDSNDLDRSIQMLISAQDEDGSFRQVGAPLYSKALAGGLKNKKVGLSAYVMISLLKAVKALNRTSLDPNVQLSLSKGIQFLSASIDDVSNVDTYSLALSHFVFNLASINEESIEIIDQELDARATKEGDYLYWKDSEDDTSFSSRSADLEITSYILTSRLAKYQNLADLVPIAKWINSNRNSLGGFYSTQDTVVALEALSKFASVSFTKDVNLRLEYNLNSEGHTYFINNYNRLTSYTKKLVYFKEDGSNSFDFKLEGFGTVLVELIFKYNLVNENLYRVQNGFDFSIAPVSTGKRYCDSVKLRIKAKKNGDEDSNSMVIIGVRLPSGWEAVESSVIMLKTSNDLRRYELKENKLSLYFDELTATGKKFHIEAVKKFDIKDIKPGQIYVYDYYEPLENAITQQFEINAC</sequence>
<dbReference type="PANTHER" id="PTHR11412:SF171">
    <property type="entry name" value="PREGNANCY ZONE PROTEIN-LIKE PROTEIN"/>
    <property type="match status" value="1"/>
</dbReference>
<keyword evidence="2" id="KW-0646">Protease inhibitor</keyword>